<comment type="cofactor">
    <cofactor evidence="1">
        <name>heme b</name>
        <dbReference type="ChEBI" id="CHEBI:60344"/>
    </cofactor>
</comment>
<dbReference type="PANTHER" id="PTHR30521:SF4">
    <property type="entry name" value="DEFERROCHELATASE"/>
    <property type="match status" value="1"/>
</dbReference>
<comment type="caution">
    <text evidence="11">The sequence shown here is derived from an EMBL/GenBank/DDBJ whole genome shotgun (WGS) entry which is preliminary data.</text>
</comment>
<dbReference type="Pfam" id="PF04261">
    <property type="entry name" value="Dyp_perox_N"/>
    <property type="match status" value="1"/>
</dbReference>
<dbReference type="InterPro" id="IPR011008">
    <property type="entry name" value="Dimeric_a/b-barrel"/>
</dbReference>
<feature type="domain" description="Dyp-type peroxidase C-terminal" evidence="10">
    <location>
        <begin position="178"/>
        <end position="359"/>
    </location>
</feature>
<organism evidence="11 12">
    <name type="scientific">Nostocoides japonicum T1-X7</name>
    <dbReference type="NCBI Taxonomy" id="1194083"/>
    <lineage>
        <taxon>Bacteria</taxon>
        <taxon>Bacillati</taxon>
        <taxon>Actinomycetota</taxon>
        <taxon>Actinomycetes</taxon>
        <taxon>Micrococcales</taxon>
        <taxon>Intrasporangiaceae</taxon>
        <taxon>Nostocoides</taxon>
    </lineage>
</organism>
<evidence type="ECO:0000256" key="4">
    <source>
        <dbReference type="ARBA" id="ARBA00022723"/>
    </source>
</evidence>
<dbReference type="SUPFAM" id="SSF54909">
    <property type="entry name" value="Dimeric alpha+beta barrel"/>
    <property type="match status" value="1"/>
</dbReference>
<evidence type="ECO:0000259" key="10">
    <source>
        <dbReference type="Pfam" id="PF20628"/>
    </source>
</evidence>
<dbReference type="InterPro" id="IPR048327">
    <property type="entry name" value="Dyp_perox_N"/>
</dbReference>
<evidence type="ECO:0000256" key="6">
    <source>
        <dbReference type="ARBA" id="ARBA00023002"/>
    </source>
</evidence>
<dbReference type="Proteomes" id="UP000035721">
    <property type="component" value="Unassembled WGS sequence"/>
</dbReference>
<dbReference type="EMBL" id="CAJB01000125">
    <property type="protein sequence ID" value="CCH77663.1"/>
    <property type="molecule type" value="Genomic_DNA"/>
</dbReference>
<dbReference type="GO" id="GO:0046872">
    <property type="term" value="F:metal ion binding"/>
    <property type="evidence" value="ECO:0007669"/>
    <property type="project" value="UniProtKB-KW"/>
</dbReference>
<reference evidence="11 12" key="1">
    <citation type="journal article" date="2013" name="ISME J.">
        <title>A metabolic model for members of the genus Tetrasphaera involved in enhanced biological phosphorus removal.</title>
        <authorList>
            <person name="Kristiansen R."/>
            <person name="Nguyen H.T.T."/>
            <person name="Saunders A.M."/>
            <person name="Nielsen J.L."/>
            <person name="Wimmer R."/>
            <person name="Le V.Q."/>
            <person name="McIlroy S.J."/>
            <person name="Petrovski S."/>
            <person name="Seviour R.J."/>
            <person name="Calteau A."/>
            <person name="Nielsen K.L."/>
            <person name="Nielsen P.H."/>
        </authorList>
    </citation>
    <scope>NUCLEOTIDE SEQUENCE [LARGE SCALE GENOMIC DNA]</scope>
    <source>
        <strain evidence="11 12">T1-X7</strain>
    </source>
</reference>
<protein>
    <submittedName>
        <fullName evidence="11">Heme-binding periplasmic protein involved in iron transport Tat-dependent exported</fullName>
    </submittedName>
</protein>
<evidence type="ECO:0000313" key="11">
    <source>
        <dbReference type="EMBL" id="CCH77663.1"/>
    </source>
</evidence>
<keyword evidence="5" id="KW-0732">Signal</keyword>
<comment type="similarity">
    <text evidence="8">Belongs to the DyP-type peroxidase family.</text>
</comment>
<dbReference type="AlphaFoldDB" id="A0A077LUU6"/>
<keyword evidence="7" id="KW-0408">Iron</keyword>
<evidence type="ECO:0000256" key="2">
    <source>
        <dbReference type="ARBA" id="ARBA00022559"/>
    </source>
</evidence>
<gene>
    <name evidence="11" type="primary">efeB</name>
    <name evidence="11" type="ORF">BN12_2100007</name>
</gene>
<accession>A0A077LUU6</accession>
<sequence>MTEAADPNARVPFHGTHQAGILEQPAPRSAFVSFDLTARDRGELVDLMHTLTDRARALTAGGPAPSVGISAPSPDSGVLGTQIPAGRLAMTVSVGASMFDTRYGLGATKPARLRAMDTFPNDDLDRDRCDGDLLLQLRADSQDTVLHALRDVARHTRGAMQVRWRVDGFQSPPRPSGTPRNLLGFKDGIANPDAADAATMDRLVWAGAAEPEWARGGSYHVVRVIRMLVEFWDRVNIEEQERMIGRHRDTGAPLTGNVETDLPDYTNDALGGSIPLDAHIRMANPRTARTAENQILRRGYNYDAGVDANGNLDMGLIFNCFQQDLDRGFVTVQKRLIDEPLVDYISPVGGGYFFALPGVRDASDWYARALLA</sequence>
<dbReference type="NCBIfam" id="TIGR01413">
    <property type="entry name" value="Dyp_perox_fam"/>
    <property type="match status" value="1"/>
</dbReference>
<keyword evidence="6" id="KW-0560">Oxidoreductase</keyword>
<keyword evidence="12" id="KW-1185">Reference proteome</keyword>
<evidence type="ECO:0000256" key="8">
    <source>
        <dbReference type="ARBA" id="ARBA00025737"/>
    </source>
</evidence>
<keyword evidence="3" id="KW-0349">Heme</keyword>
<evidence type="ECO:0000256" key="7">
    <source>
        <dbReference type="ARBA" id="ARBA00023004"/>
    </source>
</evidence>
<keyword evidence="2" id="KW-0575">Peroxidase</keyword>
<evidence type="ECO:0000313" key="12">
    <source>
        <dbReference type="Proteomes" id="UP000035721"/>
    </source>
</evidence>
<dbReference type="GO" id="GO:0020037">
    <property type="term" value="F:heme binding"/>
    <property type="evidence" value="ECO:0007669"/>
    <property type="project" value="InterPro"/>
</dbReference>
<dbReference type="PROSITE" id="PS51404">
    <property type="entry name" value="DYP_PEROXIDASE"/>
    <property type="match status" value="1"/>
</dbReference>
<dbReference type="InterPro" id="IPR048328">
    <property type="entry name" value="Dyp_perox_C"/>
</dbReference>
<evidence type="ECO:0000256" key="5">
    <source>
        <dbReference type="ARBA" id="ARBA00022729"/>
    </source>
</evidence>
<dbReference type="STRING" id="1194083.BN12_2100007"/>
<name>A0A077LUU6_9MICO</name>
<evidence type="ECO:0000259" key="9">
    <source>
        <dbReference type="Pfam" id="PF04261"/>
    </source>
</evidence>
<evidence type="ECO:0000256" key="1">
    <source>
        <dbReference type="ARBA" id="ARBA00001970"/>
    </source>
</evidence>
<dbReference type="GO" id="GO:0005829">
    <property type="term" value="C:cytosol"/>
    <property type="evidence" value="ECO:0007669"/>
    <property type="project" value="TreeGrafter"/>
</dbReference>
<proteinExistence type="inferred from homology"/>
<dbReference type="Pfam" id="PF20628">
    <property type="entry name" value="Dyp_perox_C"/>
    <property type="match status" value="1"/>
</dbReference>
<evidence type="ECO:0000256" key="3">
    <source>
        <dbReference type="ARBA" id="ARBA00022617"/>
    </source>
</evidence>
<keyword evidence="4" id="KW-0479">Metal-binding</keyword>
<feature type="domain" description="Dyp-type peroxidase N-terminal" evidence="9">
    <location>
        <begin position="18"/>
        <end position="170"/>
    </location>
</feature>
<dbReference type="GO" id="GO:0004601">
    <property type="term" value="F:peroxidase activity"/>
    <property type="evidence" value="ECO:0007669"/>
    <property type="project" value="UniProtKB-KW"/>
</dbReference>
<dbReference type="PANTHER" id="PTHR30521">
    <property type="entry name" value="DEFERROCHELATASE/PEROXIDASE"/>
    <property type="match status" value="1"/>
</dbReference>
<dbReference type="InterPro" id="IPR006314">
    <property type="entry name" value="Dyp_peroxidase"/>
</dbReference>